<comment type="subcellular location">
    <subcellularLocation>
        <location evidence="2">Cytoplasm</location>
    </subcellularLocation>
    <subcellularLocation>
        <location evidence="1">Membrane</location>
    </subcellularLocation>
</comment>
<dbReference type="GO" id="GO:0005737">
    <property type="term" value="C:cytoplasm"/>
    <property type="evidence" value="ECO:0007669"/>
    <property type="project" value="UniProtKB-SubCell"/>
</dbReference>
<comment type="similarity">
    <text evidence="3">Belongs to the patellin family.</text>
</comment>
<dbReference type="CDD" id="cd00170">
    <property type="entry name" value="SEC14"/>
    <property type="match status" value="1"/>
</dbReference>
<gene>
    <name evidence="14 15 16 17" type="primary">LOC111276766</name>
</gene>
<evidence type="ECO:0000256" key="3">
    <source>
        <dbReference type="ARBA" id="ARBA00007155"/>
    </source>
</evidence>
<evidence type="ECO:0000259" key="12">
    <source>
        <dbReference type="PROSITE" id="PS50866"/>
    </source>
</evidence>
<dbReference type="RefSeq" id="XP_022718297.1">
    <property type="nucleotide sequence ID" value="XM_022862562.1"/>
</dbReference>
<dbReference type="GeneID" id="111276766"/>
<dbReference type="SUPFAM" id="SSF101576">
    <property type="entry name" value="Supernatant protein factor (SPF), C-terminal domain"/>
    <property type="match status" value="1"/>
</dbReference>
<dbReference type="Pfam" id="PF03765">
    <property type="entry name" value="CRAL_TRIO_N"/>
    <property type="match status" value="1"/>
</dbReference>
<evidence type="ECO:0000256" key="2">
    <source>
        <dbReference type="ARBA" id="ARBA00004496"/>
    </source>
</evidence>
<dbReference type="SMART" id="SM00516">
    <property type="entry name" value="SEC14"/>
    <property type="match status" value="1"/>
</dbReference>
<evidence type="ECO:0000256" key="10">
    <source>
        <dbReference type="SAM" id="MobiDB-lite"/>
    </source>
</evidence>
<feature type="compositionally biased region" description="Low complexity" evidence="10">
    <location>
        <begin position="86"/>
        <end position="96"/>
    </location>
</feature>
<evidence type="ECO:0000256" key="4">
    <source>
        <dbReference type="ARBA" id="ARBA00022448"/>
    </source>
</evidence>
<reference evidence="14 15" key="1">
    <citation type="submission" date="2025-04" db="UniProtKB">
        <authorList>
            <consortium name="RefSeq"/>
        </authorList>
    </citation>
    <scope>IDENTIFICATION</scope>
    <source>
        <tissue evidence="14 15">Fruit stalk</tissue>
    </source>
</reference>
<dbReference type="GO" id="GO:0051301">
    <property type="term" value="P:cell division"/>
    <property type="evidence" value="ECO:0007669"/>
    <property type="project" value="UniProtKB-KW"/>
</dbReference>
<keyword evidence="13" id="KW-1185">Reference proteome</keyword>
<keyword evidence="5" id="KW-0963">Cytoplasm</keyword>
<evidence type="ECO:0000313" key="14">
    <source>
        <dbReference type="RefSeq" id="XP_022718293.1"/>
    </source>
</evidence>
<protein>
    <submittedName>
        <fullName evidence="14 15">Patellin-3-like</fullName>
    </submittedName>
</protein>
<dbReference type="FunFam" id="3.40.525.10:FF:000022">
    <property type="entry name" value="SEC14 cytosolic factor family protein"/>
    <property type="match status" value="1"/>
</dbReference>
<evidence type="ECO:0000256" key="9">
    <source>
        <dbReference type="ARBA" id="ARBA00023306"/>
    </source>
</evidence>
<dbReference type="PROSITE" id="PS50866">
    <property type="entry name" value="GOLD"/>
    <property type="match status" value="1"/>
</dbReference>
<evidence type="ECO:0000256" key="7">
    <source>
        <dbReference type="ARBA" id="ARBA00023121"/>
    </source>
</evidence>
<organism evidence="13 16">
    <name type="scientific">Durio zibethinus</name>
    <name type="common">Durian</name>
    <dbReference type="NCBI Taxonomy" id="66656"/>
    <lineage>
        <taxon>Eukaryota</taxon>
        <taxon>Viridiplantae</taxon>
        <taxon>Streptophyta</taxon>
        <taxon>Embryophyta</taxon>
        <taxon>Tracheophyta</taxon>
        <taxon>Spermatophyta</taxon>
        <taxon>Magnoliopsida</taxon>
        <taxon>eudicotyledons</taxon>
        <taxon>Gunneridae</taxon>
        <taxon>Pentapetalae</taxon>
        <taxon>rosids</taxon>
        <taxon>malvids</taxon>
        <taxon>Malvales</taxon>
        <taxon>Malvaceae</taxon>
        <taxon>Helicteroideae</taxon>
        <taxon>Durio</taxon>
    </lineage>
</organism>
<feature type="compositionally biased region" description="Basic and acidic residues" evidence="10">
    <location>
        <begin position="50"/>
        <end position="77"/>
    </location>
</feature>
<dbReference type="Pfam" id="PF25099">
    <property type="entry name" value="GOLD_PATL1_C"/>
    <property type="match status" value="1"/>
</dbReference>
<dbReference type="RefSeq" id="XP_022718294.1">
    <property type="nucleotide sequence ID" value="XM_022862559.1"/>
</dbReference>
<dbReference type="InterPro" id="IPR044834">
    <property type="entry name" value="PATL"/>
</dbReference>
<evidence type="ECO:0000256" key="1">
    <source>
        <dbReference type="ARBA" id="ARBA00004370"/>
    </source>
</evidence>
<evidence type="ECO:0000313" key="17">
    <source>
        <dbReference type="RefSeq" id="XP_022718297.1"/>
    </source>
</evidence>
<dbReference type="OrthoDB" id="75724at2759"/>
<keyword evidence="9" id="KW-0131">Cell cycle</keyword>
<proteinExistence type="inferred from homology"/>
<keyword evidence="7" id="KW-0446">Lipid-binding</keyword>
<dbReference type="InterPro" id="IPR036598">
    <property type="entry name" value="GOLD_dom_sf"/>
</dbReference>
<dbReference type="InterPro" id="IPR001251">
    <property type="entry name" value="CRAL-TRIO_dom"/>
</dbReference>
<dbReference type="InterPro" id="IPR011074">
    <property type="entry name" value="CRAL/TRIO_N_dom"/>
</dbReference>
<dbReference type="SUPFAM" id="SSF52087">
    <property type="entry name" value="CRAL/TRIO domain"/>
    <property type="match status" value="1"/>
</dbReference>
<dbReference type="RefSeq" id="XP_022718293.1">
    <property type="nucleotide sequence ID" value="XM_022862558.1"/>
</dbReference>
<accession>A0A6P5WS19</accession>
<dbReference type="PANTHER" id="PTHR45932:SF6">
    <property type="entry name" value="PATELLIN-3"/>
    <property type="match status" value="1"/>
</dbReference>
<evidence type="ECO:0000256" key="5">
    <source>
        <dbReference type="ARBA" id="ARBA00022490"/>
    </source>
</evidence>
<dbReference type="PROSITE" id="PS50191">
    <property type="entry name" value="CRAL_TRIO"/>
    <property type="match status" value="1"/>
</dbReference>
<feature type="region of interest" description="Disordered" evidence="10">
    <location>
        <begin position="214"/>
        <end position="233"/>
    </location>
</feature>
<keyword evidence="6" id="KW-0132">Cell division</keyword>
<dbReference type="Proteomes" id="UP000515121">
    <property type="component" value="Unplaced"/>
</dbReference>
<evidence type="ECO:0000313" key="15">
    <source>
        <dbReference type="RefSeq" id="XP_022718294.1"/>
    </source>
</evidence>
<dbReference type="AlphaFoldDB" id="A0A6P5WS19"/>
<evidence type="ECO:0000256" key="6">
    <source>
        <dbReference type="ARBA" id="ARBA00022618"/>
    </source>
</evidence>
<dbReference type="GO" id="GO:0008289">
    <property type="term" value="F:lipid binding"/>
    <property type="evidence" value="ECO:0007669"/>
    <property type="project" value="UniProtKB-KW"/>
</dbReference>
<name>A0A6P5WS19_DURZI</name>
<dbReference type="InterPro" id="IPR009038">
    <property type="entry name" value="GOLD_dom"/>
</dbReference>
<evidence type="ECO:0000259" key="11">
    <source>
        <dbReference type="PROSITE" id="PS50191"/>
    </source>
</evidence>
<dbReference type="RefSeq" id="XP_022718296.1">
    <property type="nucleotide sequence ID" value="XM_022862561.1"/>
</dbReference>
<dbReference type="InterPro" id="IPR036865">
    <property type="entry name" value="CRAL-TRIO_dom_sf"/>
</dbReference>
<dbReference type="Gene3D" id="3.40.525.10">
    <property type="entry name" value="CRAL-TRIO lipid binding domain"/>
    <property type="match status" value="1"/>
</dbReference>
<feature type="region of interest" description="Disordered" evidence="10">
    <location>
        <begin position="1"/>
        <end position="110"/>
    </location>
</feature>
<dbReference type="InterPro" id="IPR056794">
    <property type="entry name" value="PATL1-6_C_GOLD"/>
</dbReference>
<dbReference type="Pfam" id="PF00650">
    <property type="entry name" value="CRAL_TRIO"/>
    <property type="match status" value="1"/>
</dbReference>
<feature type="domain" description="GOLD" evidence="12">
    <location>
        <begin position="463"/>
        <end position="573"/>
    </location>
</feature>
<feature type="compositionally biased region" description="Basic and acidic residues" evidence="10">
    <location>
        <begin position="219"/>
        <end position="233"/>
    </location>
</feature>
<keyword evidence="4" id="KW-0813">Transport</keyword>
<dbReference type="SUPFAM" id="SSF46938">
    <property type="entry name" value="CRAL/TRIO N-terminal domain"/>
    <property type="match status" value="1"/>
</dbReference>
<dbReference type="PRINTS" id="PR00180">
    <property type="entry name" value="CRETINALDHBP"/>
</dbReference>
<evidence type="ECO:0000313" key="16">
    <source>
        <dbReference type="RefSeq" id="XP_022718296.1"/>
    </source>
</evidence>
<keyword evidence="8" id="KW-0472">Membrane</keyword>
<sequence length="578" mass="64845">MADKTPSQAPPPAVTESGSPAVAEKQDPPPASPVAAAYVSVSESISTAISEKEELTPEPEPVKLESDSMDIGEKEELPPPPPPQPVESVSEPPSVTEKPEEEEPPNPAAATVLVSESELMQPPATPPQELVTESKSLAAVMDKEEAGALEATVSSTAVTSAHEEVAAVIEEKKIPQILGSFKEESNKVADLSDFERKALEELKQFVQEAIDTNLFTSETKSEENPEKEKKGEPKEVSIWGIPLLKDDRSDVIFLKFLRARDFKVKDAFVMIKNTIQWRKEFGIDELLDEDLGDDMEKVVFMHGQDREGHPVCYNVYGEFQNKDLYQKAFSDEEKRMKFLRWRIQFLEKSIRKLDFSPDGVSTIFQVSDLKNSPGPGKRELRLATKQALQFLQDNYPEFVAKQVFINVPWWYLAFYTMISPFMTQRTKSKFVFAGPAKSAETLFKYISPELVPIQYGGLSVDYCDCNPEFSDADPATEMTVKPGTKQTVEITIYEKCVIVWEIRVVGWEVSYGAEFMPNAKDSYTVIIQKSTKMTSKDEPVMSQSFKVGELGKVLLVIDNPTSKKKKLLYRFKVKPFCD</sequence>
<feature type="compositionally biased region" description="Low complexity" evidence="10">
    <location>
        <begin position="33"/>
        <end position="44"/>
    </location>
</feature>
<dbReference type="Gene3D" id="2.60.120.680">
    <property type="entry name" value="GOLD domain"/>
    <property type="match status" value="1"/>
</dbReference>
<dbReference type="SMART" id="SM01100">
    <property type="entry name" value="CRAL_TRIO_N"/>
    <property type="match status" value="1"/>
</dbReference>
<dbReference type="PANTHER" id="PTHR45932">
    <property type="entry name" value="PATELLIN-1"/>
    <property type="match status" value="1"/>
</dbReference>
<feature type="domain" description="CRAL-TRIO" evidence="11">
    <location>
        <begin position="288"/>
        <end position="463"/>
    </location>
</feature>
<dbReference type="KEGG" id="dzi:111276766"/>
<evidence type="ECO:0000256" key="8">
    <source>
        <dbReference type="ARBA" id="ARBA00023136"/>
    </source>
</evidence>
<evidence type="ECO:0000313" key="13">
    <source>
        <dbReference type="Proteomes" id="UP000515121"/>
    </source>
</evidence>
<dbReference type="GO" id="GO:0016020">
    <property type="term" value="C:membrane"/>
    <property type="evidence" value="ECO:0007669"/>
    <property type="project" value="UniProtKB-SubCell"/>
</dbReference>
<dbReference type="InterPro" id="IPR036273">
    <property type="entry name" value="CRAL/TRIO_N_dom_sf"/>
</dbReference>